<dbReference type="InterPro" id="IPR008207">
    <property type="entry name" value="Sig_transdc_His_kin_Hpt_dom"/>
</dbReference>
<feature type="domain" description="HPt" evidence="2">
    <location>
        <begin position="20"/>
        <end position="118"/>
    </location>
</feature>
<dbReference type="InterPro" id="IPR036641">
    <property type="entry name" value="HPT_dom_sf"/>
</dbReference>
<dbReference type="PATRIC" id="fig|742737.3.peg.4605"/>
<evidence type="ECO:0000256" key="1">
    <source>
        <dbReference type="PROSITE-ProRule" id="PRU00110"/>
    </source>
</evidence>
<dbReference type="RefSeq" id="WP_006782606.1">
    <property type="nucleotide sequence ID" value="NZ_CP040506.1"/>
</dbReference>
<proteinExistence type="predicted"/>
<dbReference type="AlphaFoldDB" id="G5IM90"/>
<evidence type="ECO:0000313" key="3">
    <source>
        <dbReference type="EMBL" id="EHI57509.1"/>
    </source>
</evidence>
<keyword evidence="1" id="KW-0597">Phosphoprotein</keyword>
<sequence length="125" mass="13773">MTLKEAYEKLGGDYADTTCRIGEDMLLRLIGILLKDSNYTDICTSLKQQDYEAAFRAAHTLKGVTLNLGLSSLADKTAKLVETLRSVQDTNDIHLAFTDFDSAYRDMDTVFSELLASLALGGVKQ</sequence>
<keyword evidence="4" id="KW-1185">Reference proteome</keyword>
<organism evidence="3 4">
    <name type="scientific">Hungatella hathewayi WAL-18680</name>
    <dbReference type="NCBI Taxonomy" id="742737"/>
    <lineage>
        <taxon>Bacteria</taxon>
        <taxon>Bacillati</taxon>
        <taxon>Bacillota</taxon>
        <taxon>Clostridia</taxon>
        <taxon>Lachnospirales</taxon>
        <taxon>Lachnospiraceae</taxon>
        <taxon>Hungatella</taxon>
    </lineage>
</organism>
<reference evidence="3 4" key="1">
    <citation type="submission" date="2011-08" db="EMBL/GenBank/DDBJ databases">
        <title>The Genome Sequence of Clostridium hathewayi WAL-18680.</title>
        <authorList>
            <consortium name="The Broad Institute Genome Sequencing Platform"/>
            <person name="Earl A."/>
            <person name="Ward D."/>
            <person name="Feldgarden M."/>
            <person name="Gevers D."/>
            <person name="Finegold S.M."/>
            <person name="Summanen P.H."/>
            <person name="Molitoris D.R."/>
            <person name="Song M."/>
            <person name="Daigneault M."/>
            <person name="Allen-Vercoe E."/>
            <person name="Young S.K."/>
            <person name="Zeng Q."/>
            <person name="Gargeya S."/>
            <person name="Fitzgerald M."/>
            <person name="Haas B."/>
            <person name="Abouelleil A."/>
            <person name="Alvarado L."/>
            <person name="Arachchi H.M."/>
            <person name="Berlin A."/>
            <person name="Brown A."/>
            <person name="Chapman S.B."/>
            <person name="Chen Z."/>
            <person name="Dunbar C."/>
            <person name="Freedman E."/>
            <person name="Gearin G."/>
            <person name="Gellesch M."/>
            <person name="Goldberg J."/>
            <person name="Griggs A."/>
            <person name="Gujja S."/>
            <person name="Heiman D."/>
            <person name="Howarth C."/>
            <person name="Larson L."/>
            <person name="Lui A."/>
            <person name="MacDonald P.J.P."/>
            <person name="Montmayeur A."/>
            <person name="Murphy C."/>
            <person name="Neiman D."/>
            <person name="Pearson M."/>
            <person name="Priest M."/>
            <person name="Roberts A."/>
            <person name="Saif S."/>
            <person name="Shea T."/>
            <person name="Shenoy N."/>
            <person name="Sisk P."/>
            <person name="Stolte C."/>
            <person name="Sykes S."/>
            <person name="Wortman J."/>
            <person name="Nusbaum C."/>
            <person name="Birren B."/>
        </authorList>
    </citation>
    <scope>NUCLEOTIDE SEQUENCE [LARGE SCALE GENOMIC DNA]</scope>
    <source>
        <strain evidence="3 4">WAL-18680</strain>
    </source>
</reference>
<dbReference type="Pfam" id="PF01627">
    <property type="entry name" value="Hpt"/>
    <property type="match status" value="1"/>
</dbReference>
<evidence type="ECO:0000259" key="2">
    <source>
        <dbReference type="PROSITE" id="PS50894"/>
    </source>
</evidence>
<dbReference type="GO" id="GO:0000160">
    <property type="term" value="P:phosphorelay signal transduction system"/>
    <property type="evidence" value="ECO:0007669"/>
    <property type="project" value="InterPro"/>
</dbReference>
<dbReference type="HOGENOM" id="CLU_131453_0_0_9"/>
<dbReference type="Proteomes" id="UP000005384">
    <property type="component" value="Unassembled WGS sequence"/>
</dbReference>
<name>G5IM90_9FIRM</name>
<dbReference type="PROSITE" id="PS50894">
    <property type="entry name" value="HPT"/>
    <property type="match status" value="1"/>
</dbReference>
<evidence type="ECO:0000313" key="4">
    <source>
        <dbReference type="Proteomes" id="UP000005384"/>
    </source>
</evidence>
<dbReference type="EMBL" id="ADLN01000120">
    <property type="protein sequence ID" value="EHI57509.1"/>
    <property type="molecule type" value="Genomic_DNA"/>
</dbReference>
<feature type="modified residue" description="Phosphohistidine" evidence="1">
    <location>
        <position position="59"/>
    </location>
</feature>
<accession>G5IM90</accession>
<comment type="caution">
    <text evidence="3">The sequence shown here is derived from an EMBL/GenBank/DDBJ whole genome shotgun (WGS) entry which is preliminary data.</text>
</comment>
<dbReference type="SUPFAM" id="SSF47226">
    <property type="entry name" value="Histidine-containing phosphotransfer domain, HPT domain"/>
    <property type="match status" value="1"/>
</dbReference>
<gene>
    <name evidence="3" type="ORF">HMPREF9473_04618</name>
</gene>
<protein>
    <recommendedName>
        <fullName evidence="2">HPt domain-containing protein</fullName>
    </recommendedName>
</protein>
<dbReference type="OrthoDB" id="1669200at2"/>
<dbReference type="Gene3D" id="1.20.120.160">
    <property type="entry name" value="HPT domain"/>
    <property type="match status" value="1"/>
</dbReference>